<comment type="caution">
    <text evidence="2">The sequence shown here is derived from an EMBL/GenBank/DDBJ whole genome shotgun (WGS) entry which is preliminary data.</text>
</comment>
<dbReference type="GO" id="GO:0016020">
    <property type="term" value="C:membrane"/>
    <property type="evidence" value="ECO:0007669"/>
    <property type="project" value="GOC"/>
</dbReference>
<dbReference type="OrthoDB" id="155529at2"/>
<sequence>MKCVSYNIQYGLGADGVYDLARIAGEVAEADIIAMQEVDRFWKRSGMVDSPAVLAEHLPGHHYMFGANLDMDASYDQDGRIVHRRKQFGTAIFSRWPIISSRNHLLPKWGDRRNHSIQQGVLECVIDTPVLGPVRVYSVHLSHLCPETRLPQVEALKGILARAPAEGGAWCGGHPDPSAGWTEEAEPPMPRSAIVMGDMNFAPDSDEYAALIGPMSRGYGRLTNREGLVDAWVMAGHAEGTGSTHPQAQTRIDHCFVTADIADAVVECRVDDAARGSDHWPVWTSFA</sequence>
<dbReference type="RefSeq" id="WP_035258546.1">
    <property type="nucleotide sequence ID" value="NZ_JFKE01000003.1"/>
</dbReference>
<dbReference type="GO" id="GO:0006506">
    <property type="term" value="P:GPI anchor biosynthetic process"/>
    <property type="evidence" value="ECO:0007669"/>
    <property type="project" value="TreeGrafter"/>
</dbReference>
<dbReference type="AlphaFoldDB" id="A0A037ZIG6"/>
<dbReference type="GO" id="GO:0016787">
    <property type="term" value="F:hydrolase activity"/>
    <property type="evidence" value="ECO:0007669"/>
    <property type="project" value="UniProtKB-KW"/>
</dbReference>
<dbReference type="PANTHER" id="PTHR14859">
    <property type="entry name" value="CALCOFLUOR WHITE HYPERSENSITIVE PROTEIN PRECURSOR"/>
    <property type="match status" value="1"/>
</dbReference>
<dbReference type="InterPro" id="IPR051916">
    <property type="entry name" value="GPI-anchor_lipid_remodeler"/>
</dbReference>
<reference evidence="2 3" key="1">
    <citation type="submission" date="2014-03" db="EMBL/GenBank/DDBJ databases">
        <title>Draft Genome Sequence of Actibacterium mucosum KCTC 23349, a Marine Alphaproteobacterium with Complex Ionic Requirements Isolated from Mediterranean Seawater at Malvarrosa Beach, Valencia, Spain.</title>
        <authorList>
            <person name="Arahal D.R."/>
            <person name="Shao Z."/>
            <person name="Lai Q."/>
            <person name="Pujalte M.J."/>
        </authorList>
    </citation>
    <scope>NUCLEOTIDE SEQUENCE [LARGE SCALE GENOMIC DNA]</scope>
    <source>
        <strain evidence="2 3">KCTC 23349</strain>
    </source>
</reference>
<evidence type="ECO:0000259" key="1">
    <source>
        <dbReference type="Pfam" id="PF03372"/>
    </source>
</evidence>
<gene>
    <name evidence="2" type="ORF">ACMU_10865</name>
</gene>
<accession>A0A037ZIG6</accession>
<protein>
    <submittedName>
        <fullName evidence="2">Hydrolase</fullName>
    </submittedName>
</protein>
<organism evidence="2 3">
    <name type="scientific">Actibacterium mucosum KCTC 23349</name>
    <dbReference type="NCBI Taxonomy" id="1454373"/>
    <lineage>
        <taxon>Bacteria</taxon>
        <taxon>Pseudomonadati</taxon>
        <taxon>Pseudomonadota</taxon>
        <taxon>Alphaproteobacteria</taxon>
        <taxon>Rhodobacterales</taxon>
        <taxon>Roseobacteraceae</taxon>
        <taxon>Actibacterium</taxon>
    </lineage>
</organism>
<dbReference type="EMBL" id="JFKE01000003">
    <property type="protein sequence ID" value="KAJ56245.1"/>
    <property type="molecule type" value="Genomic_DNA"/>
</dbReference>
<keyword evidence="2" id="KW-0378">Hydrolase</keyword>
<dbReference type="InterPro" id="IPR036691">
    <property type="entry name" value="Endo/exonu/phosph_ase_sf"/>
</dbReference>
<dbReference type="Gene3D" id="3.60.10.10">
    <property type="entry name" value="Endonuclease/exonuclease/phosphatase"/>
    <property type="match status" value="1"/>
</dbReference>
<dbReference type="Proteomes" id="UP000026249">
    <property type="component" value="Unassembled WGS sequence"/>
</dbReference>
<evidence type="ECO:0000313" key="2">
    <source>
        <dbReference type="EMBL" id="KAJ56245.1"/>
    </source>
</evidence>
<dbReference type="InterPro" id="IPR005135">
    <property type="entry name" value="Endo/exonuclease/phosphatase"/>
</dbReference>
<name>A0A037ZIG6_9RHOB</name>
<dbReference type="STRING" id="1454373.ACMU_10865"/>
<evidence type="ECO:0000313" key="3">
    <source>
        <dbReference type="Proteomes" id="UP000026249"/>
    </source>
</evidence>
<proteinExistence type="predicted"/>
<dbReference type="Pfam" id="PF03372">
    <property type="entry name" value="Exo_endo_phos"/>
    <property type="match status" value="1"/>
</dbReference>
<keyword evidence="3" id="KW-1185">Reference proteome</keyword>
<dbReference type="SUPFAM" id="SSF56219">
    <property type="entry name" value="DNase I-like"/>
    <property type="match status" value="1"/>
</dbReference>
<feature type="domain" description="Endonuclease/exonuclease/phosphatase" evidence="1">
    <location>
        <begin position="4"/>
        <end position="279"/>
    </location>
</feature>
<dbReference type="PANTHER" id="PTHR14859:SF15">
    <property type="entry name" value="ENDONUCLEASE_EXONUCLEASE_PHOSPHATASE DOMAIN-CONTAINING PROTEIN"/>
    <property type="match status" value="1"/>
</dbReference>